<evidence type="ECO:0000256" key="1">
    <source>
        <dbReference type="SAM" id="SignalP"/>
    </source>
</evidence>
<feature type="chain" id="PRO_5043443549" evidence="1">
    <location>
        <begin position="26"/>
        <end position="150"/>
    </location>
</feature>
<protein>
    <submittedName>
        <fullName evidence="2">XoxI protein</fullName>
    </submittedName>
</protein>
<keyword evidence="1" id="KW-0732">Signal</keyword>
<accession>A0AAW9N9E7</accession>
<dbReference type="AlphaFoldDB" id="A0AAW9N9E7"/>
<proteinExistence type="predicted"/>
<gene>
    <name evidence="2" type="ORF">P4706_15410</name>
</gene>
<evidence type="ECO:0000313" key="2">
    <source>
        <dbReference type="EMBL" id="MEC0274441.1"/>
    </source>
</evidence>
<name>A0AAW9N9E7_9BACI</name>
<sequence>MKLKRSLFITALGLSILGSATGASAAETEGLVNSQETSFTQEPDGTGSTILAKNKVRMSLSTYNPILSTNYAVAKSSSDKIQEYIYARAKTFNGDGSLIKTKSARSTKTDYIGVKTLNNSVYFRNDFAIGTHTFKLKGYKTVNGQTKAYW</sequence>
<dbReference type="EMBL" id="JARNBH010000015">
    <property type="protein sequence ID" value="MEC0274441.1"/>
    <property type="molecule type" value="Genomic_DNA"/>
</dbReference>
<organism evidence="2 3">
    <name type="scientific">Peribacillus castrilensis</name>
    <dbReference type="NCBI Taxonomy" id="2897690"/>
    <lineage>
        <taxon>Bacteria</taxon>
        <taxon>Bacillati</taxon>
        <taxon>Bacillota</taxon>
        <taxon>Bacilli</taxon>
        <taxon>Bacillales</taxon>
        <taxon>Bacillaceae</taxon>
        <taxon>Peribacillus</taxon>
    </lineage>
</organism>
<dbReference type="RefSeq" id="WP_367407146.1">
    <property type="nucleotide sequence ID" value="NZ_JARNBH010000015.1"/>
</dbReference>
<evidence type="ECO:0000313" key="3">
    <source>
        <dbReference type="Proteomes" id="UP001307168"/>
    </source>
</evidence>
<comment type="caution">
    <text evidence="2">The sequence shown here is derived from an EMBL/GenBank/DDBJ whole genome shotgun (WGS) entry which is preliminary data.</text>
</comment>
<reference evidence="2 3" key="1">
    <citation type="submission" date="2023-03" db="EMBL/GenBank/DDBJ databases">
        <title>Bacillus Genome Sequencing.</title>
        <authorList>
            <person name="Dunlap C."/>
        </authorList>
    </citation>
    <scope>NUCLEOTIDE SEQUENCE [LARGE SCALE GENOMIC DNA]</scope>
    <source>
        <strain evidence="2 3">B-41290</strain>
    </source>
</reference>
<feature type="signal peptide" evidence="1">
    <location>
        <begin position="1"/>
        <end position="25"/>
    </location>
</feature>
<keyword evidence="3" id="KW-1185">Reference proteome</keyword>
<dbReference type="Proteomes" id="UP001307168">
    <property type="component" value="Unassembled WGS sequence"/>
</dbReference>